<dbReference type="Gene3D" id="3.30.559.10">
    <property type="entry name" value="Chloramphenicol acetyltransferase-like domain"/>
    <property type="match status" value="3"/>
</dbReference>
<evidence type="ECO:0000313" key="7">
    <source>
        <dbReference type="Proteomes" id="UP000320693"/>
    </source>
</evidence>
<name>A0ABQ0RWZ2_9PSEU</name>
<dbReference type="NCBIfam" id="NF003417">
    <property type="entry name" value="PRK04813.1"/>
    <property type="match status" value="5"/>
</dbReference>
<accession>A0ABQ0RWZ2</accession>
<dbReference type="InterPro" id="IPR009081">
    <property type="entry name" value="PP-bd_ACP"/>
</dbReference>
<dbReference type="Gene3D" id="3.30.300.30">
    <property type="match status" value="3"/>
</dbReference>
<feature type="region of interest" description="Disordered" evidence="4">
    <location>
        <begin position="590"/>
        <end position="642"/>
    </location>
</feature>
<dbReference type="InterPro" id="IPR025110">
    <property type="entry name" value="AMP-bd_C"/>
</dbReference>
<dbReference type="InterPro" id="IPR045851">
    <property type="entry name" value="AMP-bd_C_sf"/>
</dbReference>
<dbReference type="SUPFAM" id="SSF53474">
    <property type="entry name" value="alpha/beta-Hydrolases"/>
    <property type="match status" value="1"/>
</dbReference>
<dbReference type="Pfam" id="PF13193">
    <property type="entry name" value="AMP-binding_C"/>
    <property type="match status" value="2"/>
</dbReference>
<dbReference type="Gene3D" id="1.10.1200.10">
    <property type="entry name" value="ACP-like"/>
    <property type="match status" value="2"/>
</dbReference>
<organism evidence="6 7">
    <name type="scientific">Pseudonocardia saturnea</name>
    <dbReference type="NCBI Taxonomy" id="33909"/>
    <lineage>
        <taxon>Bacteria</taxon>
        <taxon>Bacillati</taxon>
        <taxon>Actinomycetota</taxon>
        <taxon>Actinomycetes</taxon>
        <taxon>Pseudonocardiales</taxon>
        <taxon>Pseudonocardiaceae</taxon>
        <taxon>Pseudonocardia</taxon>
    </lineage>
</organism>
<dbReference type="Pfam" id="PF00975">
    <property type="entry name" value="Thioesterase"/>
    <property type="match status" value="1"/>
</dbReference>
<dbReference type="Gene3D" id="3.40.50.1820">
    <property type="entry name" value="alpha/beta hydrolase"/>
    <property type="match status" value="1"/>
</dbReference>
<comment type="cofactor">
    <cofactor evidence="1">
        <name>pantetheine 4'-phosphate</name>
        <dbReference type="ChEBI" id="CHEBI:47942"/>
    </cofactor>
</comment>
<dbReference type="InterPro" id="IPR020806">
    <property type="entry name" value="PKS_PP-bd"/>
</dbReference>
<feature type="domain" description="Carrier" evidence="5">
    <location>
        <begin position="3159"/>
        <end position="3234"/>
    </location>
</feature>
<dbReference type="InterPro" id="IPR006162">
    <property type="entry name" value="Ppantetheine_attach_site"/>
</dbReference>
<evidence type="ECO:0000256" key="1">
    <source>
        <dbReference type="ARBA" id="ARBA00001957"/>
    </source>
</evidence>
<dbReference type="RefSeq" id="WP_158092162.1">
    <property type="nucleotide sequence ID" value="NZ_BJNH01000022.1"/>
</dbReference>
<proteinExistence type="predicted"/>
<dbReference type="NCBIfam" id="TIGR01733">
    <property type="entry name" value="AA-adenyl-dom"/>
    <property type="match status" value="2"/>
</dbReference>
<evidence type="ECO:0000259" key="5">
    <source>
        <dbReference type="PROSITE" id="PS50075"/>
    </source>
</evidence>
<feature type="region of interest" description="Disordered" evidence="4">
    <location>
        <begin position="2018"/>
        <end position="2052"/>
    </location>
</feature>
<dbReference type="InterPro" id="IPR036736">
    <property type="entry name" value="ACP-like_sf"/>
</dbReference>
<dbReference type="InterPro" id="IPR029058">
    <property type="entry name" value="AB_hydrolase_fold"/>
</dbReference>
<feature type="domain" description="Carrier" evidence="5">
    <location>
        <begin position="1003"/>
        <end position="1078"/>
    </location>
</feature>
<dbReference type="Pfam" id="PF00501">
    <property type="entry name" value="AMP-binding"/>
    <property type="match status" value="3"/>
</dbReference>
<dbReference type="PANTHER" id="PTHR45527:SF1">
    <property type="entry name" value="FATTY ACID SYNTHASE"/>
    <property type="match status" value="1"/>
</dbReference>
<dbReference type="Pfam" id="PF00550">
    <property type="entry name" value="PP-binding"/>
    <property type="match status" value="3"/>
</dbReference>
<evidence type="ECO:0000256" key="2">
    <source>
        <dbReference type="ARBA" id="ARBA00022450"/>
    </source>
</evidence>
<dbReference type="SMART" id="SM00823">
    <property type="entry name" value="PKS_PP"/>
    <property type="match status" value="3"/>
</dbReference>
<dbReference type="PROSITE" id="PS50075">
    <property type="entry name" value="CARRIER"/>
    <property type="match status" value="3"/>
</dbReference>
<dbReference type="SUPFAM" id="SSF52777">
    <property type="entry name" value="CoA-dependent acyltransferases"/>
    <property type="match status" value="6"/>
</dbReference>
<keyword evidence="3" id="KW-0597">Phosphoprotein</keyword>
<dbReference type="SUPFAM" id="SSF56801">
    <property type="entry name" value="Acetyl-CoA synthetase-like"/>
    <property type="match status" value="3"/>
</dbReference>
<dbReference type="CDD" id="cd19540">
    <property type="entry name" value="LCL_NRPS-like"/>
    <property type="match status" value="2"/>
</dbReference>
<dbReference type="Proteomes" id="UP000320693">
    <property type="component" value="Unassembled WGS sequence"/>
</dbReference>
<keyword evidence="2" id="KW-0596">Phosphopantetheine</keyword>
<dbReference type="SMART" id="SM00824">
    <property type="entry name" value="PKS_TE"/>
    <property type="match status" value="1"/>
</dbReference>
<dbReference type="EMBL" id="BJNH01000022">
    <property type="protein sequence ID" value="GEC25199.1"/>
    <property type="molecule type" value="Genomic_DNA"/>
</dbReference>
<dbReference type="CDD" id="cd05930">
    <property type="entry name" value="A_NRPS"/>
    <property type="match status" value="1"/>
</dbReference>
<protein>
    <submittedName>
        <fullName evidence="6">Non-ribosomal peptide synthetase</fullName>
    </submittedName>
</protein>
<feature type="compositionally biased region" description="Low complexity" evidence="4">
    <location>
        <begin position="597"/>
        <end position="629"/>
    </location>
</feature>
<evidence type="ECO:0000256" key="3">
    <source>
        <dbReference type="ARBA" id="ARBA00022553"/>
    </source>
</evidence>
<dbReference type="InterPro" id="IPR000873">
    <property type="entry name" value="AMP-dep_synth/lig_dom"/>
</dbReference>
<dbReference type="SUPFAM" id="SSF47336">
    <property type="entry name" value="ACP-like"/>
    <property type="match status" value="3"/>
</dbReference>
<evidence type="ECO:0000256" key="4">
    <source>
        <dbReference type="SAM" id="MobiDB-lite"/>
    </source>
</evidence>
<dbReference type="InterPro" id="IPR020845">
    <property type="entry name" value="AMP-binding_CS"/>
</dbReference>
<feature type="domain" description="Carrier" evidence="5">
    <location>
        <begin position="2104"/>
        <end position="2179"/>
    </location>
</feature>
<sequence>MSATPAARTTGLADILPLSPLQEGLLALDGLDTARDGVDVYVVQLAVDLDGDADPALLRRSLAALLERHPNLRAGFVTDGVDRPVQVVPRAVELPWTERDLTSAADPEAEWSTLLTADRAERFDLARPPLLRCLLARLAPGRWRLLVTNHHLLLDGWSTPLLVRELLETYAAGGDAGGLPAVRPYRDHLAYLAAKDGVASGRAWADALDGLPGPTLLGPPGAARVGRPGPRVPLELGPERVAALRLRARELAVTVNTLLQCAWGLVLATELGRTDVVFGAVVSGRPADLPGAGSMIGLFVNTVPVRVRIRPADTLAGLLRRLQDEQAALLEHQHLGLAEIARSAAMPGTDLFDTLTVVETYPVDLDAVRAAEARAGLTVTGVSGVDDTNYPVTLTAEGTGDALTVWLDHRADAVTPEWAARLAARTEQALAAIAERPDTPVAALDLRRAGERGGLHADPVPAPAGSLGELLARQAARTPDATALSGPAGGHGDRLDFAGLLAAADSLAARLVAAGAGPERAVLVALPRTVDAVVAWCAVWRAGAALVPADPGFPAARLAELLTAVRPVAVLAAPDATGLTDAVGLLGPDGPRPAVLDPAPGARPDPAATDPAAAAPAAPGPVAADASGGAPPPGPVPDVQPGNAAYTIFTSGSTGTPKGVTVPHAAVLALWAAHRADRMPQRPVTVLASAPLVFDAALEPVLWMLAGHHCRLVGAEIARDPAALVAESRSAAAGYVDAAPTLLRELLDAGLLDPAAGPVPQLVGTGGEAVGGALWDRLAAEPGITALNFYGPTETTVDATVARIAPGTPHIGGPVAGASVQVLDPLLRPAADGAPGELVIGGAGLARGYHADPARTAERFVAAPGGARRYRTGDRVRLVHRDGAAEPVLEFLGRTDDQVQVRGVRVEPAEVAAVLAAHPDVAQAEALVTDPASDPAGPRLIGYAVARRGTAPLGAELREHLRRSLPAHLVPAAVLVLDELPVTGTGKVDRSALPLPAAGAGRGPRTAAEQTLAGLVAGVLGLDRVGTDDDFFALGGHSLLAVRLASRAREALGVELAVRDVFDAPTVAGLARLAAERTGAPQRPALRRRARPERLPLSPAQERLWFLHRIQGASATDNVPFVARLTGEVDAGALRAALADLTARHEVLRTVYAEHDGDPYQVVLPADRGQPELVERTVDSAGIDSAGIDSAGIDSAGIDRAGIDGTEFDRALQDAVGYAFDLAREIPVRAWLLRTGPDSSVLVLLVHHVAADEWSTEPLLRDLGTAYAARCDGRAPRWAPLPVQYADYALWLREHGAGDDLAHWRTALAGLPDELDLPRDRPRGRTASQRGDEVRFTIDRRTARRLRAVATEHRVTLFMLVHAAVAVTLTRSGAGTDVVVGSPVAGRSDTGLDDLVGCFVNTLVLRTDTSGDPTFGDLLDRVRRADLDAFAHADVPFEQLVSELNPPRSAARHPLFQVMVTVAAALGEDLGLPGTRTEPHPVPTTTSKYDLSVTVGEAAPDGALEGLLEYATDLFDEPTARALAERLQRVLSAVAADPGTRIGAIEMLGADERERVLQHWNDTAAPVVSETLLQLLDDGAAVAPDEVALVDSGRRFTRRELDAHVAALAHRLVAAGVGAERVVGIGMPRSAEMVVGLLAVLRAGGAFVPVDPGWPAARRAAVLTDARAVATLVTEPWPDDCGVAQVVVDLDTPPPSDVAPPVPQLDPAGLAYVIFTSGSTGTPKGAMIRHEAISARLRWQAGLLGFGGPSDASLFKAPLAFDISINEILLPLVTGGRLVLAAAGDEREPQRLLELIARERVTFVYLVSSMLDALLELDRAGGTGLLTGLRHVWCGGEVLTPDLFDRFRAHLSTTLYHGYGPAEATIGVSHVVYTDGADRIATSIGRPNPNTRLYVLDDRLRPVPPGVTGELYAAGFLLGRGYLRAPGVTAGRFVADPFGPPGQRLYRTGDLARWAGDGSLDFVGRADHQVKIRGMRVAPEEVEAELAGHPGVRRVVVTLRRTPAGSVALVAHAVLHEPDGGGSYGGRHGQHGSHEPGRGDGPHEQHGPGPVDAAGLRAWAAERLPEHLVPTAVVLMDALPVTVNGKIDRAALPEPAWDARVGRAPRGDRETALARVFSDVLGLDEVGADDDFFALGGHSLLATRLVSRIRATLDTELSVREVFTAPTVAGLAAVLDGAASARPALRPRPRPAAVPLSFAQERLWFLDRLEEGAAAAYTIPLTARIRGDLDADALAAAVGDLTDRHESLRTLLPLDGPRPVQRILPAGTPAPFAVLDVAPDRVVAVAAEQAAHRFDLAAEQPLRVRLVRSADGSPTGPGTAVLVTLLHHVAADEWSTEPLLRDLATAYAARLAGRAPAWTPLPVQYADYALWQRELFAGPEAEQQIRYWRDRLAGLPEELELPRDRPRPAVASGRGGEVRFAVGADTTRRLDELAAGSGATGFMVLHAALAALLTRLGAGTDVVVGSPVAGRTDTALDELVGFFVNTLVLRTDTAGDPSFRELLGRVRAGDLDAYAHADIGFERLVEELNPARSAARHPLFQTMLVYQNARDTGAGGLPGVEVQAHDVEVTAVKFDLTVTVSELGPDAGLAGSVEFAADLFDAETAERIGDRLARLLDAVAAAPDAPIGAIELRTPAEVALADRAGTGPAADPGPPFPVLFARTAANRPDTLAVTGPDGALSYHELARAVSGFAAELRARGIGSGPGEQLVALALPRDLRMVVALLGVLHVGAGYLPLDPDLPAARLELVLADADPVLTVTADGAGERLPSGSGPVLRWEREWPGGLPDAAPDDPAPVHPLQAAYLVHTSGSTGRPKGVVIAHRSLASYLSAAVRDLGIGPADRVLAHTTLSFDPSILEILAPLTRGASVHLVERDDVRDPLRFAARIAEIAPTLVQATPTVWQSLLEHTGLALPGATALVGGEALSAPLAAELVARTGRVHNLYGPTESTVWSTSGPVTAPVTGPPPVGSPLAGVRLYLLDDRLRPVPPGVAGELYVGGEGVRRGYHGRPGLTAERFVAGDPEVPGGRLYRTGDLLRMTRDGELEFLGRADHQVKIRGVRIELGEIESVLTAHPAVGRAVVLAVPGDTGPRLVGYLTAAAPGAPPDPGEVRAHAAARLPATVVPSALMVLDRFPQTATRKVDRGALPLPDEPGGATGRAPAGPVEQALTEVVGEVLGRGPVGADEDFFALGGHSMLLVALAERIAERLGVRPGVAELFAAPTPAAMARVLQRGASGSGSALAPLIELRPVADGSAPPLVCVHPAGGSAWPYRALERYLPAGTGVLGLQSPLLADPAAAEPADLGALAADYLARLRERLPHGPYRLLGWSFGGNVVHRMAELLEAAGERVELLVLLDARVHYPGASSRPEGPAALAELLTDLGRPTGPDEVPTVQRAAVLLREAGGDPAGLGADGVTAMLRSHLLAGRLLTGARYGVVAAPALCVDATVPEPDLPAPPGPASADWAGHLGGPAEVYPVGCRHGGVLSGAALDTVGRLLAERLAADRPADRPAD</sequence>
<dbReference type="InterPro" id="IPR020802">
    <property type="entry name" value="TesA-like"/>
</dbReference>
<dbReference type="PROSITE" id="PS00012">
    <property type="entry name" value="PHOSPHOPANTETHEINE"/>
    <property type="match status" value="3"/>
</dbReference>
<gene>
    <name evidence="6" type="ORF">PSA01_22280</name>
</gene>
<dbReference type="Gene3D" id="3.40.50.12780">
    <property type="entry name" value="N-terminal domain of ligase-like"/>
    <property type="match status" value="3"/>
</dbReference>
<dbReference type="InterPro" id="IPR010071">
    <property type="entry name" value="AA_adenyl_dom"/>
</dbReference>
<reference evidence="6 7" key="1">
    <citation type="submission" date="2019-06" db="EMBL/GenBank/DDBJ databases">
        <title>Whole genome shotgun sequence of Pseudonocardia saturnea NBRC 14499.</title>
        <authorList>
            <person name="Hosoyama A."/>
            <person name="Uohara A."/>
            <person name="Ohji S."/>
            <person name="Ichikawa N."/>
        </authorList>
    </citation>
    <scope>NUCLEOTIDE SEQUENCE [LARGE SCALE GENOMIC DNA]</scope>
    <source>
        <strain evidence="6 7">NBRC 14499</strain>
    </source>
</reference>
<dbReference type="Pfam" id="PF00668">
    <property type="entry name" value="Condensation"/>
    <property type="match status" value="3"/>
</dbReference>
<dbReference type="PANTHER" id="PTHR45527">
    <property type="entry name" value="NONRIBOSOMAL PEPTIDE SYNTHETASE"/>
    <property type="match status" value="1"/>
</dbReference>
<dbReference type="Gene3D" id="3.30.559.30">
    <property type="entry name" value="Nonribosomal peptide synthetase, condensation domain"/>
    <property type="match status" value="3"/>
</dbReference>
<keyword evidence="7" id="KW-1185">Reference proteome</keyword>
<dbReference type="InterPro" id="IPR023213">
    <property type="entry name" value="CAT-like_dom_sf"/>
</dbReference>
<dbReference type="InterPro" id="IPR001031">
    <property type="entry name" value="Thioesterase"/>
</dbReference>
<dbReference type="InterPro" id="IPR001242">
    <property type="entry name" value="Condensation_dom"/>
</dbReference>
<dbReference type="PROSITE" id="PS00455">
    <property type="entry name" value="AMP_BINDING"/>
    <property type="match status" value="2"/>
</dbReference>
<feature type="compositionally biased region" description="Basic and acidic residues" evidence="4">
    <location>
        <begin position="2032"/>
        <end position="2046"/>
    </location>
</feature>
<evidence type="ECO:0000313" key="6">
    <source>
        <dbReference type="EMBL" id="GEC25199.1"/>
    </source>
</evidence>
<dbReference type="InterPro" id="IPR042099">
    <property type="entry name" value="ANL_N_sf"/>
</dbReference>
<comment type="caution">
    <text evidence="6">The sequence shown here is derived from an EMBL/GenBank/DDBJ whole genome shotgun (WGS) entry which is preliminary data.</text>
</comment>